<evidence type="ECO:0000313" key="4">
    <source>
        <dbReference type="Proteomes" id="UP000099188"/>
    </source>
</evidence>
<dbReference type="Pfam" id="PF25706">
    <property type="entry name" value="HCMV_UL116"/>
    <property type="match status" value="1"/>
</dbReference>
<evidence type="ECO:0000313" key="3">
    <source>
        <dbReference type="EMBL" id="QXV67860.1"/>
    </source>
</evidence>
<accession>Q8QRZ2</accession>
<feature type="compositionally biased region" description="Polar residues" evidence="1">
    <location>
        <begin position="117"/>
        <end position="141"/>
    </location>
</feature>
<dbReference type="InterPro" id="IPR057857">
    <property type="entry name" value="HCMV_UL116"/>
</dbReference>
<dbReference type="KEGG" id="vg:935511"/>
<protein>
    <submittedName>
        <fullName evidence="2">Protein UL116</fullName>
    </submittedName>
</protein>
<dbReference type="EMBL" id="AF480884">
    <property type="protein sequence ID" value="AAM00746.1"/>
    <property type="molecule type" value="Genomic_DNA"/>
</dbReference>
<dbReference type="Proteomes" id="UP000099188">
    <property type="component" value="Segment"/>
</dbReference>
<reference evidence="2 4" key="1">
    <citation type="journal article" date="2003" name="J. Gen. Virol.">
        <title>The human cytomegalovirus genome revisited: comparison with the chimpanzee cytomegalovirus genome.</title>
        <authorList>
            <person name="Davison A.J."/>
            <person name="Dolan A."/>
            <person name="Akter P."/>
            <person name="Addison C."/>
            <person name="Dargan D.J."/>
            <person name="Alcendor D.J."/>
            <person name="McGeoch D.J."/>
            <person name="Hayward G.S."/>
        </authorList>
    </citation>
    <scope>NUCLEOTIDE SEQUENCE [LARGE SCALE GENOMIC DNA]</scope>
    <source>
        <strain evidence="2">Heberling</strain>
    </source>
</reference>
<organism evidence="2 4">
    <name type="scientific">Panine betaherpesvirus 2</name>
    <name type="common">Chimpanzee cytomegalovirus</name>
    <dbReference type="NCBI Taxonomy" id="188763"/>
    <lineage>
        <taxon>Viruses</taxon>
        <taxon>Duplodnaviria</taxon>
        <taxon>Heunggongvirae</taxon>
        <taxon>Peploviricota</taxon>
        <taxon>Herviviricetes</taxon>
        <taxon>Herpesvirales</taxon>
        <taxon>Orthoherpesviridae</taxon>
        <taxon>Betaherpesvirinae</taxon>
        <taxon>Cytomegalovirus</taxon>
        <taxon>Cytomegalovirus paninebeta2</taxon>
    </lineage>
</organism>
<feature type="compositionally biased region" description="Acidic residues" evidence="1">
    <location>
        <begin position="183"/>
        <end position="209"/>
    </location>
</feature>
<sequence length="328" mass="34710">MKKRPRGAWPLLLWLTCAVVLADGENSTGSNTSATTIVTTGTTRSTTTAATAASSTSVVTATASTSLLSSSTVSQKTPANGTTTTNATTSGNSSGVTTSAVITDTSALSPSVVTTADFENSSLSGPTTVRPSLSDLTTGWWSTEDGEDSSRSAPTSVPASLDICTQQLSIVFYEAELLLDPEDVVGDEDPSQTEVVFEDEDDEEDDDDKETQKEGKESLLFPFYLQAQCNRSDAINISTCEYSKRSPQGGSSVPGWPDIDRVDFVPRNLTKCDHGLAVIVAGNRTFYANSALTANLVAGIYNVLGLGDLTSSFLLHLRQFTYPARPRT</sequence>
<feature type="region of interest" description="Disordered" evidence="1">
    <location>
        <begin position="183"/>
        <end position="214"/>
    </location>
</feature>
<evidence type="ECO:0000313" key="2">
    <source>
        <dbReference type="EMBL" id="AAM00746.1"/>
    </source>
</evidence>
<keyword evidence="4" id="KW-1185">Reference proteome</keyword>
<evidence type="ECO:0000256" key="1">
    <source>
        <dbReference type="SAM" id="MobiDB-lite"/>
    </source>
</evidence>
<dbReference type="EMBL" id="MZ151943">
    <property type="protein sequence ID" value="QXV67860.1"/>
    <property type="molecule type" value="Genomic_DNA"/>
</dbReference>
<reference evidence="3" key="2">
    <citation type="submission" date="2021-05" db="EMBL/GenBank/DDBJ databases">
        <title>Cloning and multi-omic analysis of chimpanzee cytomegalovirus: a resource for comparative functional genomics.</title>
        <authorList>
            <person name="Phan Q.V."/>
        </authorList>
    </citation>
    <scope>NUCLEOTIDE SEQUENCE</scope>
    <source>
        <strain evidence="3">Heberling</strain>
    </source>
</reference>
<feature type="region of interest" description="Disordered" evidence="1">
    <location>
        <begin position="117"/>
        <end position="157"/>
    </location>
</feature>
<dbReference type="OrthoDB" id="21383at10239"/>
<gene>
    <name evidence="2" type="primary">UL116</name>
    <name evidence="2" type="ORF">CCMVgp098</name>
</gene>
<proteinExistence type="predicted"/>
<dbReference type="RefSeq" id="NP_612740.1">
    <property type="nucleotide sequence ID" value="NC_003521.1"/>
</dbReference>
<feature type="region of interest" description="Disordered" evidence="1">
    <location>
        <begin position="67"/>
        <end position="96"/>
    </location>
</feature>
<name>Q8QRZ2_9BETA</name>
<dbReference type="GeneID" id="935511"/>